<keyword evidence="2" id="KW-0812">Transmembrane</keyword>
<feature type="signal peptide" evidence="3">
    <location>
        <begin position="1"/>
        <end position="20"/>
    </location>
</feature>
<keyword evidence="2" id="KW-0472">Membrane</keyword>
<name>A0A7R7XW60_9EURO</name>
<reference evidence="4" key="1">
    <citation type="submission" date="2021-01" db="EMBL/GenBank/DDBJ databases">
        <authorList>
            <consortium name="Aspergillus puulaauensis MK2 genome sequencing consortium"/>
            <person name="Kazuki M."/>
            <person name="Futagami T."/>
        </authorList>
    </citation>
    <scope>NUCLEOTIDE SEQUENCE</scope>
    <source>
        <strain evidence="4">MK2</strain>
    </source>
</reference>
<keyword evidence="5" id="KW-1185">Reference proteome</keyword>
<evidence type="ECO:0000256" key="1">
    <source>
        <dbReference type="SAM" id="MobiDB-lite"/>
    </source>
</evidence>
<dbReference type="KEGG" id="apuu:APUU_61081S"/>
<reference evidence="4" key="2">
    <citation type="submission" date="2021-02" db="EMBL/GenBank/DDBJ databases">
        <title>Aspergillus puulaauensis MK2 genome sequence.</title>
        <authorList>
            <person name="Futagami T."/>
            <person name="Mori K."/>
            <person name="Kadooka C."/>
            <person name="Tanaka T."/>
        </authorList>
    </citation>
    <scope>NUCLEOTIDE SEQUENCE</scope>
    <source>
        <strain evidence="4">MK2</strain>
    </source>
</reference>
<dbReference type="GeneID" id="64978030"/>
<dbReference type="Proteomes" id="UP000654913">
    <property type="component" value="Chromosome 6"/>
</dbReference>
<dbReference type="RefSeq" id="XP_041560219.1">
    <property type="nucleotide sequence ID" value="XM_041694383.1"/>
</dbReference>
<keyword evidence="3" id="KW-0732">Signal</keyword>
<feature type="compositionally biased region" description="Low complexity" evidence="1">
    <location>
        <begin position="146"/>
        <end position="155"/>
    </location>
</feature>
<feature type="transmembrane region" description="Helical" evidence="2">
    <location>
        <begin position="187"/>
        <end position="209"/>
    </location>
</feature>
<gene>
    <name evidence="4" type="ORF">APUU_61081S</name>
</gene>
<proteinExistence type="predicted"/>
<sequence>MRRRLFPLLLSISHLLGASADDVTCYKPDRTSRTFNGTILCNSVDGAVSMCCGWNDICLQNGLCKTKIEPTNYWRNMCSISSWPEVGCLNACTDETQIDEFGNAVMTPCDGTDYSETWCCGASNECCGTDAAITVPANIYVSPSLSPSSSTSASPTSPPPSTSSGSGAEPSPEPSSESSGLSTGAKAGIGVGVAAGVIVVLGFFAFFVIQRRRKKAAIASGTFGGSAGLGAVPGVPQELGQTAVYEKPADKPNTRYELPAEQSTVADR</sequence>
<keyword evidence="2" id="KW-1133">Transmembrane helix</keyword>
<feature type="region of interest" description="Disordered" evidence="1">
    <location>
        <begin position="245"/>
        <end position="268"/>
    </location>
</feature>
<protein>
    <recommendedName>
        <fullName evidence="6">Mid2 domain-containing protein</fullName>
    </recommendedName>
</protein>
<evidence type="ECO:0000313" key="5">
    <source>
        <dbReference type="Proteomes" id="UP000654913"/>
    </source>
</evidence>
<accession>A0A7R7XW60</accession>
<feature type="compositionally biased region" description="Low complexity" evidence="1">
    <location>
        <begin position="162"/>
        <end position="183"/>
    </location>
</feature>
<dbReference type="PANTHER" id="PTHR16861">
    <property type="entry name" value="GLYCOPROTEIN 38"/>
    <property type="match status" value="1"/>
</dbReference>
<feature type="region of interest" description="Disordered" evidence="1">
    <location>
        <begin position="146"/>
        <end position="183"/>
    </location>
</feature>
<evidence type="ECO:0000256" key="2">
    <source>
        <dbReference type="SAM" id="Phobius"/>
    </source>
</evidence>
<organism evidence="4 5">
    <name type="scientific">Aspergillus puulaauensis</name>
    <dbReference type="NCBI Taxonomy" id="1220207"/>
    <lineage>
        <taxon>Eukaryota</taxon>
        <taxon>Fungi</taxon>
        <taxon>Dikarya</taxon>
        <taxon>Ascomycota</taxon>
        <taxon>Pezizomycotina</taxon>
        <taxon>Eurotiomycetes</taxon>
        <taxon>Eurotiomycetidae</taxon>
        <taxon>Eurotiales</taxon>
        <taxon>Aspergillaceae</taxon>
        <taxon>Aspergillus</taxon>
    </lineage>
</organism>
<evidence type="ECO:0008006" key="6">
    <source>
        <dbReference type="Google" id="ProtNLM"/>
    </source>
</evidence>
<evidence type="ECO:0000256" key="3">
    <source>
        <dbReference type="SAM" id="SignalP"/>
    </source>
</evidence>
<dbReference type="EMBL" id="AP024448">
    <property type="protein sequence ID" value="BCS28033.1"/>
    <property type="molecule type" value="Genomic_DNA"/>
</dbReference>
<dbReference type="OrthoDB" id="4506341at2759"/>
<dbReference type="PANTHER" id="PTHR16861:SF4">
    <property type="entry name" value="SH3 DOMAIN PROTEIN (AFU_ORTHOLOGUE AFUA_1G13610)"/>
    <property type="match status" value="1"/>
</dbReference>
<evidence type="ECO:0000313" key="4">
    <source>
        <dbReference type="EMBL" id="BCS28033.1"/>
    </source>
</evidence>
<feature type="chain" id="PRO_5031102049" description="Mid2 domain-containing protein" evidence="3">
    <location>
        <begin position="21"/>
        <end position="268"/>
    </location>
</feature>
<dbReference type="AlphaFoldDB" id="A0A7R7XW60"/>